<dbReference type="RefSeq" id="WP_194709198.1">
    <property type="nucleotide sequence ID" value="NZ_JADKPN010000021.1"/>
</dbReference>
<protein>
    <submittedName>
        <fullName evidence="2">Uncharacterized protein</fullName>
    </submittedName>
</protein>
<dbReference type="AlphaFoldDB" id="A0A930YGG9"/>
<feature type="transmembrane region" description="Helical" evidence="1">
    <location>
        <begin position="7"/>
        <end position="30"/>
    </location>
</feature>
<comment type="caution">
    <text evidence="2">The sequence shown here is derived from an EMBL/GenBank/DDBJ whole genome shotgun (WGS) entry which is preliminary data.</text>
</comment>
<evidence type="ECO:0000313" key="2">
    <source>
        <dbReference type="EMBL" id="MBF4766017.1"/>
    </source>
</evidence>
<organism evidence="2 3">
    <name type="scientific">Nocardioides islandensis</name>
    <dbReference type="NCBI Taxonomy" id="433663"/>
    <lineage>
        <taxon>Bacteria</taxon>
        <taxon>Bacillati</taxon>
        <taxon>Actinomycetota</taxon>
        <taxon>Actinomycetes</taxon>
        <taxon>Propionibacteriales</taxon>
        <taxon>Nocardioidaceae</taxon>
        <taxon>Nocardioides</taxon>
    </lineage>
</organism>
<sequence length="75" mass="7808">MLGPLPYFHRIVVVVATVMTAIGSGAWIAHFTAVPVAVGGGAVVGGLTGLVVSYALVHPATHTGTQLQPIRHRRR</sequence>
<dbReference type="Proteomes" id="UP000640489">
    <property type="component" value="Unassembled WGS sequence"/>
</dbReference>
<keyword evidence="1" id="KW-0472">Membrane</keyword>
<evidence type="ECO:0000313" key="3">
    <source>
        <dbReference type="Proteomes" id="UP000640489"/>
    </source>
</evidence>
<accession>A0A930YGG9</accession>
<keyword evidence="1" id="KW-1133">Transmembrane helix</keyword>
<feature type="transmembrane region" description="Helical" evidence="1">
    <location>
        <begin position="36"/>
        <end position="57"/>
    </location>
</feature>
<name>A0A930YGG9_9ACTN</name>
<reference evidence="2" key="1">
    <citation type="submission" date="2020-11" db="EMBL/GenBank/DDBJ databases">
        <title>Nocardioides sp. nov., isolated from Soil of Cynanchum wilfordii Hemsley rhizosphere.</title>
        <authorList>
            <person name="Lee J.-S."/>
            <person name="Suh M.K."/>
            <person name="Kim J.-S."/>
        </authorList>
    </citation>
    <scope>NUCLEOTIDE SEQUENCE</scope>
    <source>
        <strain evidence="2">KCTC 19275</strain>
    </source>
</reference>
<gene>
    <name evidence="2" type="ORF">ISU07_23010</name>
</gene>
<keyword evidence="1" id="KW-0812">Transmembrane</keyword>
<evidence type="ECO:0000256" key="1">
    <source>
        <dbReference type="SAM" id="Phobius"/>
    </source>
</evidence>
<dbReference type="EMBL" id="JADKPN010000021">
    <property type="protein sequence ID" value="MBF4766017.1"/>
    <property type="molecule type" value="Genomic_DNA"/>
</dbReference>
<proteinExistence type="predicted"/>
<keyword evidence="3" id="KW-1185">Reference proteome</keyword>